<gene>
    <name evidence="2" type="ORF">ACFYKT_16440</name>
</gene>
<dbReference type="Proteomes" id="UP001601058">
    <property type="component" value="Unassembled WGS sequence"/>
</dbReference>
<proteinExistence type="predicted"/>
<dbReference type="EMBL" id="JBIACJ010000009">
    <property type="protein sequence ID" value="MFE8697931.1"/>
    <property type="molecule type" value="Genomic_DNA"/>
</dbReference>
<name>A0ABW6K185_9BACI</name>
<sequence>MKYQMTTLENKIQELYSYLSISSPEDIEIYCIAEKLDIWIHYWSRGSKMQCTDGLYSIVLDERKIFKEQRQDFFHELGHVIRHVGNQNKMYEHFKNLQEYQANNFMYHFCVPTFMLLNYNLTNYMNVNDGVDFVSDTFNVTKGFAKKRLVHFRNQWSQAKSDEEHRRYMESRYPKAAPYSDETNNILALALEMKAKKRKEDHQCQNNI</sequence>
<protein>
    <submittedName>
        <fullName evidence="2">ImmA/IrrE family metallo-endopeptidase</fullName>
    </submittedName>
</protein>
<evidence type="ECO:0000259" key="1">
    <source>
        <dbReference type="Pfam" id="PF06114"/>
    </source>
</evidence>
<dbReference type="InterPro" id="IPR010359">
    <property type="entry name" value="IrrE_HExxH"/>
</dbReference>
<accession>A0ABW6K185</accession>
<reference evidence="2 3" key="1">
    <citation type="submission" date="2024-08" db="EMBL/GenBank/DDBJ databases">
        <title>Two novel Cytobacillus novel species.</title>
        <authorList>
            <person name="Liu G."/>
        </authorList>
    </citation>
    <scope>NUCLEOTIDE SEQUENCE [LARGE SCALE GENOMIC DNA]</scope>
    <source>
        <strain evidence="2 3">FJAT-53684</strain>
    </source>
</reference>
<evidence type="ECO:0000313" key="3">
    <source>
        <dbReference type="Proteomes" id="UP001601058"/>
    </source>
</evidence>
<dbReference type="Pfam" id="PF06114">
    <property type="entry name" value="Peptidase_M78"/>
    <property type="match status" value="1"/>
</dbReference>
<comment type="caution">
    <text evidence="2">The sequence shown here is derived from an EMBL/GenBank/DDBJ whole genome shotgun (WGS) entry which is preliminary data.</text>
</comment>
<organism evidence="2 3">
    <name type="scientific">Cytobacillus mangrovibacter</name>
    <dbReference type="NCBI Taxonomy" id="3299024"/>
    <lineage>
        <taxon>Bacteria</taxon>
        <taxon>Bacillati</taxon>
        <taxon>Bacillota</taxon>
        <taxon>Bacilli</taxon>
        <taxon>Bacillales</taxon>
        <taxon>Bacillaceae</taxon>
        <taxon>Cytobacillus</taxon>
    </lineage>
</organism>
<evidence type="ECO:0000313" key="2">
    <source>
        <dbReference type="EMBL" id="MFE8697931.1"/>
    </source>
</evidence>
<dbReference type="RefSeq" id="WP_389221843.1">
    <property type="nucleotide sequence ID" value="NZ_JBIACJ010000009.1"/>
</dbReference>
<feature type="domain" description="IrrE N-terminal-like" evidence="1">
    <location>
        <begin position="47"/>
        <end position="149"/>
    </location>
</feature>
<keyword evidence="3" id="KW-1185">Reference proteome</keyword>